<gene>
    <name evidence="3" type="ORF">FL583_39665</name>
</gene>
<evidence type="ECO:0000313" key="3">
    <source>
        <dbReference type="EMBL" id="TQS39505.1"/>
    </source>
</evidence>
<dbReference type="InParanoid" id="A0A545AFU1"/>
<evidence type="ECO:0000256" key="2">
    <source>
        <dbReference type="SAM" id="SignalP"/>
    </source>
</evidence>
<evidence type="ECO:0000313" key="4">
    <source>
        <dbReference type="Proteomes" id="UP000317982"/>
    </source>
</evidence>
<dbReference type="OrthoDB" id="3535880at2"/>
<feature type="region of interest" description="Disordered" evidence="1">
    <location>
        <begin position="24"/>
        <end position="54"/>
    </location>
</feature>
<feature type="signal peptide" evidence="2">
    <location>
        <begin position="1"/>
        <end position="26"/>
    </location>
</feature>
<accession>A0A545AFU1</accession>
<dbReference type="Proteomes" id="UP000317982">
    <property type="component" value="Unassembled WGS sequence"/>
</dbReference>
<proteinExistence type="predicted"/>
<dbReference type="PROSITE" id="PS51257">
    <property type="entry name" value="PROKAR_LIPOPROTEIN"/>
    <property type="match status" value="1"/>
</dbReference>
<dbReference type="EMBL" id="VIRS01000072">
    <property type="protein sequence ID" value="TQS39505.1"/>
    <property type="molecule type" value="Genomic_DNA"/>
</dbReference>
<keyword evidence="2" id="KW-0732">Signal</keyword>
<reference evidence="3 4" key="1">
    <citation type="submission" date="2019-07" db="EMBL/GenBank/DDBJ databases">
        <title>Cryptosporangium phraense sp. nov., isolated from plant litter.</title>
        <authorList>
            <person name="Suriyachadkun C."/>
        </authorList>
    </citation>
    <scope>NUCLEOTIDE SEQUENCE [LARGE SCALE GENOMIC DNA]</scope>
    <source>
        <strain evidence="3 4">A-T 5661</strain>
    </source>
</reference>
<protein>
    <submittedName>
        <fullName evidence="3">Uncharacterized protein</fullName>
    </submittedName>
</protein>
<comment type="caution">
    <text evidence="3">The sequence shown here is derived from an EMBL/GenBank/DDBJ whole genome shotgun (WGS) entry which is preliminary data.</text>
</comment>
<feature type="chain" id="PRO_5039151054" evidence="2">
    <location>
        <begin position="27"/>
        <end position="168"/>
    </location>
</feature>
<dbReference type="AlphaFoldDB" id="A0A545AFU1"/>
<sequence length="168" mass="16697">MGRVARVWTALACVGVVTACASGAPAPDRPASPSPAGSPSAAPGASLSADASPTGVPVASSCPADAVLDPVGLSSRRGVGAAVTAIFFAPAVTVGREVKIVWQMPGTAGFTVHADGPGGARTGPVWGPAAHSEPDQWGTGWVFRRPGCWTFVATRADGAAQLTVRVGR</sequence>
<dbReference type="RefSeq" id="WP_142710082.1">
    <property type="nucleotide sequence ID" value="NZ_VIRS01000072.1"/>
</dbReference>
<feature type="compositionally biased region" description="Low complexity" evidence="1">
    <location>
        <begin position="34"/>
        <end position="53"/>
    </location>
</feature>
<keyword evidence="4" id="KW-1185">Reference proteome</keyword>
<evidence type="ECO:0000256" key="1">
    <source>
        <dbReference type="SAM" id="MobiDB-lite"/>
    </source>
</evidence>
<organism evidence="3 4">
    <name type="scientific">Cryptosporangium phraense</name>
    <dbReference type="NCBI Taxonomy" id="2593070"/>
    <lineage>
        <taxon>Bacteria</taxon>
        <taxon>Bacillati</taxon>
        <taxon>Actinomycetota</taxon>
        <taxon>Actinomycetes</taxon>
        <taxon>Cryptosporangiales</taxon>
        <taxon>Cryptosporangiaceae</taxon>
        <taxon>Cryptosporangium</taxon>
    </lineage>
</organism>
<name>A0A545AFU1_9ACTN</name>